<name>A0ABD6CT68_9EURY</name>
<feature type="compositionally biased region" description="Basic and acidic residues" evidence="1">
    <location>
        <begin position="24"/>
        <end position="47"/>
    </location>
</feature>
<evidence type="ECO:0000313" key="2">
    <source>
        <dbReference type="EMBL" id="MFD1600981.1"/>
    </source>
</evidence>
<reference evidence="2 3" key="1">
    <citation type="journal article" date="2019" name="Int. J. Syst. Evol. Microbiol.">
        <title>The Global Catalogue of Microorganisms (GCM) 10K type strain sequencing project: providing services to taxonomists for standard genome sequencing and annotation.</title>
        <authorList>
            <consortium name="The Broad Institute Genomics Platform"/>
            <consortium name="The Broad Institute Genome Sequencing Center for Infectious Disease"/>
            <person name="Wu L."/>
            <person name="Ma J."/>
        </authorList>
    </citation>
    <scope>NUCLEOTIDE SEQUENCE [LARGE SCALE GENOMIC DNA]</scope>
    <source>
        <strain evidence="2 3">CGMCC 1.12121</strain>
    </source>
</reference>
<sequence>MPTADRDDDLRDLVDELEATLTDLRGELRRNEGGDDGRPEPTRDRGGRQYGSARRSVPERPRPPSLSELFRFTEQYTLPTLIATLEAAIQSLELLRGVLRLADPERSAFDQEARTSRSAATRMTDGVAGVGRDAVTGVGRGAVTGVERALSELQTALSESDLPEDEPASDLLEDARRLSEEVSERLSEASEGRERGRSGPRYPSEARGTAESHSAGDAVASSGSGGIEIEVTDAGTGFGPEDGSSEETSEDTSGSSTGAERVSDDEPEVDVEAELASIKDEVELREARGDSRGGEAADAVDATANGDTDDAREEGDVDVDETGETGDVDADETGETGDVDADDTGNGEQIDSDEADGVAGEKADLDGGDSGTDAER</sequence>
<gene>
    <name evidence="2" type="ORF">ACFSBX_18770</name>
</gene>
<feature type="compositionally biased region" description="Basic and acidic residues" evidence="1">
    <location>
        <begin position="176"/>
        <end position="197"/>
    </location>
</feature>
<dbReference type="Proteomes" id="UP001597085">
    <property type="component" value="Unassembled WGS sequence"/>
</dbReference>
<evidence type="ECO:0000256" key="1">
    <source>
        <dbReference type="SAM" id="MobiDB-lite"/>
    </source>
</evidence>
<proteinExistence type="predicted"/>
<evidence type="ECO:0000313" key="3">
    <source>
        <dbReference type="Proteomes" id="UP001597085"/>
    </source>
</evidence>
<feature type="compositionally biased region" description="Basic and acidic residues" evidence="1">
    <location>
        <begin position="277"/>
        <end position="295"/>
    </location>
</feature>
<feature type="region of interest" description="Disordered" evidence="1">
    <location>
        <begin position="176"/>
        <end position="376"/>
    </location>
</feature>
<dbReference type="Pfam" id="PF24414">
    <property type="entry name" value="DUF7547"/>
    <property type="match status" value="1"/>
</dbReference>
<keyword evidence="3" id="KW-1185">Reference proteome</keyword>
<feature type="region of interest" description="Disordered" evidence="1">
    <location>
        <begin position="24"/>
        <end position="66"/>
    </location>
</feature>
<feature type="compositionally biased region" description="Acidic residues" evidence="1">
    <location>
        <begin position="307"/>
        <end position="356"/>
    </location>
</feature>
<dbReference type="RefSeq" id="WP_390278707.1">
    <property type="nucleotide sequence ID" value="NZ_JBHUDK010000019.1"/>
</dbReference>
<organism evidence="2 3">
    <name type="scientific">Halobellus rarus</name>
    <dbReference type="NCBI Taxonomy" id="1126237"/>
    <lineage>
        <taxon>Archaea</taxon>
        <taxon>Methanobacteriati</taxon>
        <taxon>Methanobacteriota</taxon>
        <taxon>Stenosarchaea group</taxon>
        <taxon>Halobacteria</taxon>
        <taxon>Halobacteriales</taxon>
        <taxon>Haloferacaceae</taxon>
        <taxon>Halobellus</taxon>
    </lineage>
</organism>
<accession>A0ABD6CT68</accession>
<dbReference type="EMBL" id="JBHUDK010000019">
    <property type="protein sequence ID" value="MFD1600981.1"/>
    <property type="molecule type" value="Genomic_DNA"/>
</dbReference>
<dbReference type="InterPro" id="IPR055969">
    <property type="entry name" value="DUF7547"/>
</dbReference>
<protein>
    <submittedName>
        <fullName evidence="2">Uncharacterized protein</fullName>
    </submittedName>
</protein>
<dbReference type="AlphaFoldDB" id="A0ABD6CT68"/>
<comment type="caution">
    <text evidence="2">The sequence shown here is derived from an EMBL/GenBank/DDBJ whole genome shotgun (WGS) entry which is preliminary data.</text>
</comment>
<feature type="compositionally biased region" description="Acidic residues" evidence="1">
    <location>
        <begin position="263"/>
        <end position="273"/>
    </location>
</feature>